<comment type="similarity">
    <text evidence="1 4">Belongs to the glycosyl hydrolase 31 family.</text>
</comment>
<dbReference type="GO" id="GO:0004553">
    <property type="term" value="F:hydrolase activity, hydrolyzing O-glycosyl compounds"/>
    <property type="evidence" value="ECO:0007669"/>
    <property type="project" value="InterPro"/>
</dbReference>
<dbReference type="SUPFAM" id="SSF49785">
    <property type="entry name" value="Galactose-binding domain-like"/>
    <property type="match status" value="1"/>
</dbReference>
<evidence type="ECO:0000256" key="3">
    <source>
        <dbReference type="ARBA" id="ARBA00023295"/>
    </source>
</evidence>
<dbReference type="Gene3D" id="2.60.120.260">
    <property type="entry name" value="Galactose-binding domain-like"/>
    <property type="match status" value="1"/>
</dbReference>
<dbReference type="Pfam" id="PF00754">
    <property type="entry name" value="F5_F8_type_C"/>
    <property type="match status" value="1"/>
</dbReference>
<gene>
    <name evidence="7" type="ORF">CLV97_11274</name>
</gene>
<dbReference type="InterPro" id="IPR000322">
    <property type="entry name" value="Glyco_hydro_31_TIM"/>
</dbReference>
<dbReference type="PANTHER" id="PTHR43053">
    <property type="entry name" value="GLYCOSIDASE FAMILY 31"/>
    <property type="match status" value="1"/>
</dbReference>
<evidence type="ECO:0000259" key="6">
    <source>
        <dbReference type="PROSITE" id="PS50022"/>
    </source>
</evidence>
<dbReference type="InterPro" id="IPR013780">
    <property type="entry name" value="Glyco_hydro_b"/>
</dbReference>
<evidence type="ECO:0000256" key="5">
    <source>
        <dbReference type="SAM" id="SignalP"/>
    </source>
</evidence>
<dbReference type="Pfam" id="PF01055">
    <property type="entry name" value="Glyco_hydro_31_2nd"/>
    <property type="match status" value="2"/>
</dbReference>
<evidence type="ECO:0000313" key="8">
    <source>
        <dbReference type="Proteomes" id="UP000237797"/>
    </source>
</evidence>
<dbReference type="Gene3D" id="2.60.40.10">
    <property type="entry name" value="Immunoglobulins"/>
    <property type="match status" value="1"/>
</dbReference>
<dbReference type="InterPro" id="IPR017853">
    <property type="entry name" value="GH"/>
</dbReference>
<keyword evidence="2 4" id="KW-0378">Hydrolase</keyword>
<dbReference type="InterPro" id="IPR050985">
    <property type="entry name" value="Alpha-glycosidase_related"/>
</dbReference>
<evidence type="ECO:0000313" key="7">
    <source>
        <dbReference type="EMBL" id="PRX40596.1"/>
    </source>
</evidence>
<feature type="domain" description="F5/8 type C" evidence="6">
    <location>
        <begin position="788"/>
        <end position="936"/>
    </location>
</feature>
<feature type="chain" id="PRO_5038644660" evidence="5">
    <location>
        <begin position="23"/>
        <end position="938"/>
    </location>
</feature>
<dbReference type="SUPFAM" id="SSF51445">
    <property type="entry name" value="(Trans)glycosidases"/>
    <property type="match status" value="1"/>
</dbReference>
<sequence>MKRRIWIPVVLCLVLLLQPSLAQGDSATQNSSVSASEASGEILLSTSGYRVEITSSPFRITTKRNDEVVMSTASSGDQDGPVRFMVDGEWYHATEVKTWHWDGKTLHLGLATTSPDHLLHVRIVPETNRYRIIASVTDKNQEERLKADQLGFVYDLTSSGHWYGHGETSNRTQPWPLDTGQVRNSMFGPASYLMIDPFWFTSKAVGLWVDTQSLMDVAINDKNDGLGKFFIKDTDAFNAVVFVENTPTEVFYDYIGIVGKPEKSDNVYEQYRLPLWNTWAQFYEKVDQAKVIEYAEGLANNDLSGHTVQLDDKWESNYGNFTFDAEKFPDPKAMVDRIHELGFDFGLWTTLWINQDSENYKLAEEKGYLLKDARDPNQTCEVTWWNGTAGIIDLANPEARQWYVNKLKTLMERYGVDGFKFDTRFFDERCAPRSGFDALDYLTLGAELADQFDLQGAGIRISWSGSQKYGFVTRQVDKDTDWGSLQAAVTQNLAISTIGYPFVTTDMIGGSLHGPPPKKETLVRWAQASSLMPIMYSSTSPLGMTHADTGETNDYDNETVVLYRAAIEEHKRLTPYIWKQVQRAVKTGEPIMKPLFFNFPDEEETYTITDQWLLGDTVMAAPVLTEASTRDIYIPPGHWYDVRNGKIVKGPTTIRNYAAPLHKNPVFVKLGSPETGMVMKAFRSKNKKPLAWFEVEGYEEWVPGNPGEVKVTFVNQDDTDVENVELSLTPPEGWTVTKTSKTKFDKIRGGQRETATFEVTPPSDAAPGVYHMTAAASYKHRNKRYTEEELLRCRILDPRQIPQSRMTATATSEEEGRDPAEHAIDGNKMTMWHTDWSKKDPLPQSITIHLDGEYRIDEVRYLPRQDTGTNGIITKYQLLASTDGIHYHEVASGPWAQDKTEKRIRFSPVDAAYIKLVAVEGVNGYGSAAEINVYQTKR</sequence>
<dbReference type="RefSeq" id="WP_106345200.1">
    <property type="nucleotide sequence ID" value="NZ_PVNE01000012.1"/>
</dbReference>
<evidence type="ECO:0000256" key="1">
    <source>
        <dbReference type="ARBA" id="ARBA00007806"/>
    </source>
</evidence>
<dbReference type="PROSITE" id="PS50022">
    <property type="entry name" value="FA58C_3"/>
    <property type="match status" value="1"/>
</dbReference>
<dbReference type="Gene3D" id="2.60.40.1760">
    <property type="entry name" value="glycosyl hydrolase (family 31)"/>
    <property type="match status" value="1"/>
</dbReference>
<dbReference type="Pfam" id="PF10633">
    <property type="entry name" value="NPCBM_assoc"/>
    <property type="match status" value="1"/>
</dbReference>
<evidence type="ECO:0000256" key="4">
    <source>
        <dbReference type="RuleBase" id="RU361185"/>
    </source>
</evidence>
<dbReference type="GO" id="GO:0005975">
    <property type="term" value="P:carbohydrate metabolic process"/>
    <property type="evidence" value="ECO:0007669"/>
    <property type="project" value="InterPro"/>
</dbReference>
<dbReference type="Proteomes" id="UP000237797">
    <property type="component" value="Unassembled WGS sequence"/>
</dbReference>
<proteinExistence type="inferred from homology"/>
<protein>
    <submittedName>
        <fullName evidence="7">Alpha-glucosidase (Family GH31 glycosyl hydrolase)</fullName>
    </submittedName>
</protein>
<evidence type="ECO:0000256" key="2">
    <source>
        <dbReference type="ARBA" id="ARBA00022801"/>
    </source>
</evidence>
<reference evidence="7 8" key="1">
    <citation type="submission" date="2018-03" db="EMBL/GenBank/DDBJ databases">
        <title>Genomic Encyclopedia of Archaeal and Bacterial Type Strains, Phase II (KMG-II): from individual species to whole genera.</title>
        <authorList>
            <person name="Goeker M."/>
        </authorList>
    </citation>
    <scope>NUCLEOTIDE SEQUENCE [LARGE SCALE GENOMIC DNA]</scope>
    <source>
        <strain evidence="7 8">DSM 44946</strain>
    </source>
</reference>
<keyword evidence="5" id="KW-0732">Signal</keyword>
<dbReference type="InterPro" id="IPR048395">
    <property type="entry name" value="Glyco_hydro_31_C"/>
</dbReference>
<name>A0A2T0LEP9_9BACL</name>
<organism evidence="7 8">
    <name type="scientific">Planifilum fimeticola</name>
    <dbReference type="NCBI Taxonomy" id="201975"/>
    <lineage>
        <taxon>Bacteria</taxon>
        <taxon>Bacillati</taxon>
        <taxon>Bacillota</taxon>
        <taxon>Bacilli</taxon>
        <taxon>Bacillales</taxon>
        <taxon>Thermoactinomycetaceae</taxon>
        <taxon>Planifilum</taxon>
    </lineage>
</organism>
<accession>A0A2T0LEP9</accession>
<dbReference type="InterPro" id="IPR000421">
    <property type="entry name" value="FA58C"/>
</dbReference>
<dbReference type="AlphaFoldDB" id="A0A2T0LEP9"/>
<dbReference type="InterPro" id="IPR018905">
    <property type="entry name" value="A-galactase_NEW3"/>
</dbReference>
<dbReference type="CDD" id="cd06592">
    <property type="entry name" value="GH31_NET37"/>
    <property type="match status" value="1"/>
</dbReference>
<keyword evidence="8" id="KW-1185">Reference proteome</keyword>
<dbReference type="OrthoDB" id="176168at2"/>
<keyword evidence="3 4" id="KW-0326">Glycosidase</keyword>
<dbReference type="Pfam" id="PF21365">
    <property type="entry name" value="Glyco_hydro_31_3rd"/>
    <property type="match status" value="1"/>
</dbReference>
<dbReference type="Gene3D" id="3.20.20.80">
    <property type="entry name" value="Glycosidases"/>
    <property type="match status" value="1"/>
</dbReference>
<dbReference type="SUPFAM" id="SSF51011">
    <property type="entry name" value="Glycosyl hydrolase domain"/>
    <property type="match status" value="1"/>
</dbReference>
<dbReference type="InterPro" id="IPR008979">
    <property type="entry name" value="Galactose-bd-like_sf"/>
</dbReference>
<feature type="signal peptide" evidence="5">
    <location>
        <begin position="1"/>
        <end position="22"/>
    </location>
</feature>
<dbReference type="PANTHER" id="PTHR43053:SF4">
    <property type="entry name" value="MYOGENESIS-REGULATING GLYCOSIDASE"/>
    <property type="match status" value="1"/>
</dbReference>
<dbReference type="InterPro" id="IPR013783">
    <property type="entry name" value="Ig-like_fold"/>
</dbReference>
<dbReference type="EMBL" id="PVNE01000012">
    <property type="protein sequence ID" value="PRX40596.1"/>
    <property type="molecule type" value="Genomic_DNA"/>
</dbReference>
<dbReference type="Gene3D" id="2.60.40.1180">
    <property type="entry name" value="Golgi alpha-mannosidase II"/>
    <property type="match status" value="1"/>
</dbReference>
<comment type="caution">
    <text evidence="7">The sequence shown here is derived from an EMBL/GenBank/DDBJ whole genome shotgun (WGS) entry which is preliminary data.</text>
</comment>